<dbReference type="Pfam" id="PF00132">
    <property type="entry name" value="Hexapep"/>
    <property type="match status" value="2"/>
</dbReference>
<accession>A0A7C2ZR67</accession>
<reference evidence="5" key="1">
    <citation type="journal article" date="2020" name="mSystems">
        <title>Genome- and Community-Level Interaction Insights into Carbon Utilization and Element Cycling Functions of Hydrothermarchaeota in Hydrothermal Sediment.</title>
        <authorList>
            <person name="Zhou Z."/>
            <person name="Liu Y."/>
            <person name="Xu W."/>
            <person name="Pan J."/>
            <person name="Luo Z.H."/>
            <person name="Li M."/>
        </authorList>
    </citation>
    <scope>NUCLEOTIDE SEQUENCE [LARGE SCALE GENOMIC DNA]</scope>
    <source>
        <strain evidence="5">SpSt-16</strain>
    </source>
</reference>
<keyword evidence="2 5" id="KW-0808">Transferase</keyword>
<dbReference type="InterPro" id="IPR018357">
    <property type="entry name" value="Hexapep_transf_CS"/>
</dbReference>
<evidence type="ECO:0000256" key="2">
    <source>
        <dbReference type="ARBA" id="ARBA00022679"/>
    </source>
</evidence>
<gene>
    <name evidence="5" type="ORF">ENO77_00395</name>
</gene>
<dbReference type="PANTHER" id="PTHR43300">
    <property type="entry name" value="ACETYLTRANSFERASE"/>
    <property type="match status" value="1"/>
</dbReference>
<dbReference type="Pfam" id="PF14602">
    <property type="entry name" value="Hexapep_2"/>
    <property type="match status" value="1"/>
</dbReference>
<dbReference type="PROSITE" id="PS00101">
    <property type="entry name" value="HEXAPEP_TRANSFERASES"/>
    <property type="match status" value="1"/>
</dbReference>
<dbReference type="InterPro" id="IPR011004">
    <property type="entry name" value="Trimer_LpxA-like_sf"/>
</dbReference>
<evidence type="ECO:0000313" key="5">
    <source>
        <dbReference type="EMBL" id="HEW52637.1"/>
    </source>
</evidence>
<evidence type="ECO:0000256" key="3">
    <source>
        <dbReference type="ARBA" id="ARBA00022915"/>
    </source>
</evidence>
<keyword evidence="4" id="KW-0457">Lysine biosynthesis</keyword>
<keyword evidence="1" id="KW-0028">Amino-acid biosynthesis</keyword>
<name>A0A7C2ZR67_9CREN</name>
<dbReference type="GO" id="GO:0016740">
    <property type="term" value="F:transferase activity"/>
    <property type="evidence" value="ECO:0007669"/>
    <property type="project" value="UniProtKB-KW"/>
</dbReference>
<evidence type="ECO:0000256" key="4">
    <source>
        <dbReference type="ARBA" id="ARBA00023154"/>
    </source>
</evidence>
<dbReference type="Gene3D" id="2.160.10.10">
    <property type="entry name" value="Hexapeptide repeat proteins"/>
    <property type="match status" value="1"/>
</dbReference>
<protein>
    <submittedName>
        <fullName evidence="5">N-acetyltransferase</fullName>
    </submittedName>
</protein>
<dbReference type="AlphaFoldDB" id="A0A7C2ZR67"/>
<dbReference type="InterPro" id="IPR001451">
    <property type="entry name" value="Hexapep"/>
</dbReference>
<dbReference type="PANTHER" id="PTHR43300:SF10">
    <property type="entry name" value="2,3,4,5-TETRAHYDROPYRIDINE-2,6-DICARBOXYLATE N-ACETYLTRANSFERASE"/>
    <property type="match status" value="1"/>
</dbReference>
<dbReference type="InterPro" id="IPR050179">
    <property type="entry name" value="Trans_hexapeptide_repeat"/>
</dbReference>
<organism evidence="5">
    <name type="scientific">Ignisphaera aggregans</name>
    <dbReference type="NCBI Taxonomy" id="334771"/>
    <lineage>
        <taxon>Archaea</taxon>
        <taxon>Thermoproteota</taxon>
        <taxon>Thermoprotei</taxon>
        <taxon>Desulfurococcales</taxon>
        <taxon>Desulfurococcaceae</taxon>
        <taxon>Ignisphaera</taxon>
    </lineage>
</organism>
<sequence length="245" mass="26538">MYTKYVSKSSVIENPVFLGNNTKIYGPSRIGSHTFVDSHVVIGYPTRQKILGIREQSPTDNIDGILDALSAGASIGRKAVIRSGTVIYETAEIGDDVELGHNVVIRERTSIGFGCKIGTATVIDGNVVVGENTVIQSCVYIPPGVRIGRNVFIAPRVVFTNDRYPPSKRLVETVIEDNVVIGANAVITPGVVLGTGSVIAAGAVVTRSIEPYTVVAGVPARRIMKREEYEEKKKAYEEAQEFPYR</sequence>
<comment type="caution">
    <text evidence="5">The sequence shown here is derived from an EMBL/GenBank/DDBJ whole genome shotgun (WGS) entry which is preliminary data.</text>
</comment>
<evidence type="ECO:0000256" key="1">
    <source>
        <dbReference type="ARBA" id="ARBA00022605"/>
    </source>
</evidence>
<keyword evidence="3" id="KW-0220">Diaminopimelate biosynthesis</keyword>
<dbReference type="EMBL" id="DSGT01000002">
    <property type="protein sequence ID" value="HEW52637.1"/>
    <property type="molecule type" value="Genomic_DNA"/>
</dbReference>
<dbReference type="SUPFAM" id="SSF51161">
    <property type="entry name" value="Trimeric LpxA-like enzymes"/>
    <property type="match status" value="2"/>
</dbReference>
<dbReference type="CDD" id="cd03358">
    <property type="entry name" value="LbH_WxcM_N_like"/>
    <property type="match status" value="1"/>
</dbReference>
<proteinExistence type="predicted"/>